<dbReference type="Gene3D" id="1.25.40.80">
    <property type="match status" value="1"/>
</dbReference>
<keyword evidence="4 8" id="KW-0285">Flavoprotein</keyword>
<dbReference type="GO" id="GO:0000719">
    <property type="term" value="P:photoreactive repair"/>
    <property type="evidence" value="ECO:0007669"/>
    <property type="project" value="UniProtKB-ARBA"/>
</dbReference>
<feature type="domain" description="Photolyase/cryptochrome alpha/beta" evidence="10">
    <location>
        <begin position="2"/>
        <end position="121"/>
    </location>
</feature>
<dbReference type="PRINTS" id="PR00147">
    <property type="entry name" value="DNAPHOTLYASE"/>
</dbReference>
<dbReference type="FunFam" id="1.10.579.10:FF:000003">
    <property type="entry name" value="Deoxyribodipyrimidine photo-lyase"/>
    <property type="match status" value="1"/>
</dbReference>
<dbReference type="InterPro" id="IPR006050">
    <property type="entry name" value="DNA_photolyase_N"/>
</dbReference>
<dbReference type="EMBL" id="NOXT01000124">
    <property type="protein sequence ID" value="OYQ24711.1"/>
    <property type="molecule type" value="Genomic_DNA"/>
</dbReference>
<comment type="cofactor">
    <cofactor evidence="8">
        <name>FAD</name>
        <dbReference type="ChEBI" id="CHEBI:57692"/>
    </cofactor>
    <text evidence="8">Binds 1 FAD per subunit.</text>
</comment>
<dbReference type="InterPro" id="IPR036134">
    <property type="entry name" value="Crypto/Photolyase_FAD-like_sf"/>
</dbReference>
<evidence type="ECO:0000256" key="1">
    <source>
        <dbReference type="ARBA" id="ARBA00001932"/>
    </source>
</evidence>
<feature type="binding site" evidence="8">
    <location>
        <begin position="358"/>
        <end position="360"/>
    </location>
    <ligand>
        <name>FAD</name>
        <dbReference type="ChEBI" id="CHEBI:57692"/>
    </ligand>
</feature>
<keyword evidence="5 8" id="KW-0274">FAD</keyword>
<dbReference type="Pfam" id="PF03441">
    <property type="entry name" value="FAD_binding_7"/>
    <property type="match status" value="1"/>
</dbReference>
<dbReference type="PANTHER" id="PTHR11455">
    <property type="entry name" value="CRYPTOCHROME"/>
    <property type="match status" value="1"/>
</dbReference>
<comment type="caution">
    <text evidence="11">The sequence shown here is derived from an EMBL/GenBank/DDBJ whole genome shotgun (WGS) entry which is preliminary data.</text>
</comment>
<dbReference type="OrthoDB" id="9772484at2"/>
<evidence type="ECO:0000256" key="7">
    <source>
        <dbReference type="ARBA" id="ARBA00033999"/>
    </source>
</evidence>
<name>A0A255Y6B6_9SPHN</name>
<dbReference type="Gene3D" id="1.10.579.10">
    <property type="entry name" value="DNA Cyclobutane Dipyrimidine Photolyase, subunit A, domain 3"/>
    <property type="match status" value="1"/>
</dbReference>
<protein>
    <recommendedName>
        <fullName evidence="3">Deoxyribodipyrimidine photo-lyase</fullName>
        <ecNumber evidence="2">4.1.99.3</ecNumber>
    </recommendedName>
</protein>
<keyword evidence="6 9" id="KW-0157">Chromophore</keyword>
<dbReference type="Proteomes" id="UP000216991">
    <property type="component" value="Unassembled WGS sequence"/>
</dbReference>
<keyword evidence="12" id="KW-1185">Reference proteome</keyword>
<proteinExistence type="inferred from homology"/>
<evidence type="ECO:0000256" key="3">
    <source>
        <dbReference type="ARBA" id="ARBA00014046"/>
    </source>
</evidence>
<reference evidence="11 12" key="1">
    <citation type="submission" date="2017-07" db="EMBL/GenBank/DDBJ databases">
        <title>Sandarakinorhabdus cyanobacteriorum sp. nov., a novel bacterium isolated from cyanobacterial aggregates in a eutrophic lake.</title>
        <authorList>
            <person name="Cai H."/>
        </authorList>
    </citation>
    <scope>NUCLEOTIDE SEQUENCE [LARGE SCALE GENOMIC DNA]</scope>
    <source>
        <strain evidence="11 12">TH057</strain>
    </source>
</reference>
<organism evidence="11 12">
    <name type="scientific">Sandarakinorhabdus cyanobacteriorum</name>
    <dbReference type="NCBI Taxonomy" id="1981098"/>
    <lineage>
        <taxon>Bacteria</taxon>
        <taxon>Pseudomonadati</taxon>
        <taxon>Pseudomonadota</taxon>
        <taxon>Alphaproteobacteria</taxon>
        <taxon>Sphingomonadales</taxon>
        <taxon>Sphingosinicellaceae</taxon>
        <taxon>Sandarakinorhabdus</taxon>
    </lineage>
</organism>
<evidence type="ECO:0000259" key="10">
    <source>
        <dbReference type="PROSITE" id="PS51645"/>
    </source>
</evidence>
<feature type="binding site" evidence="8">
    <location>
        <begin position="225"/>
        <end position="229"/>
    </location>
    <ligand>
        <name>FAD</name>
        <dbReference type="ChEBI" id="CHEBI:57692"/>
    </ligand>
</feature>
<dbReference type="GO" id="GO:0071949">
    <property type="term" value="F:FAD binding"/>
    <property type="evidence" value="ECO:0007669"/>
    <property type="project" value="TreeGrafter"/>
</dbReference>
<dbReference type="GO" id="GO:0009416">
    <property type="term" value="P:response to light stimulus"/>
    <property type="evidence" value="ECO:0007669"/>
    <property type="project" value="TreeGrafter"/>
</dbReference>
<dbReference type="SUPFAM" id="SSF52425">
    <property type="entry name" value="Cryptochrome/photolyase, N-terminal domain"/>
    <property type="match status" value="1"/>
</dbReference>
<evidence type="ECO:0000256" key="9">
    <source>
        <dbReference type="RuleBase" id="RU004182"/>
    </source>
</evidence>
<dbReference type="PANTHER" id="PTHR11455:SF9">
    <property type="entry name" value="CRYPTOCHROME CIRCADIAN CLOCK 5 ISOFORM X1"/>
    <property type="match status" value="1"/>
</dbReference>
<dbReference type="SUPFAM" id="SSF48173">
    <property type="entry name" value="Cryptochrome/photolyase FAD-binding domain"/>
    <property type="match status" value="1"/>
</dbReference>
<accession>A0A255Y6B6</accession>
<dbReference type="GO" id="GO:0003677">
    <property type="term" value="F:DNA binding"/>
    <property type="evidence" value="ECO:0007669"/>
    <property type="project" value="TreeGrafter"/>
</dbReference>
<evidence type="ECO:0000256" key="6">
    <source>
        <dbReference type="ARBA" id="ARBA00022991"/>
    </source>
</evidence>
<dbReference type="InterPro" id="IPR002081">
    <property type="entry name" value="Cryptochrome/DNA_photolyase_1"/>
</dbReference>
<dbReference type="GO" id="GO:0003904">
    <property type="term" value="F:deoxyribodipyrimidine photo-lyase activity"/>
    <property type="evidence" value="ECO:0007669"/>
    <property type="project" value="UniProtKB-EC"/>
</dbReference>
<feature type="binding site" evidence="8">
    <location>
        <position position="213"/>
    </location>
    <ligand>
        <name>FAD</name>
        <dbReference type="ChEBI" id="CHEBI:57692"/>
    </ligand>
</feature>
<dbReference type="PROSITE" id="PS51645">
    <property type="entry name" value="PHR_CRY_ALPHA_BETA"/>
    <property type="match status" value="1"/>
</dbReference>
<dbReference type="InterPro" id="IPR005101">
    <property type="entry name" value="Cryptochr/Photolyase_FAD-bd"/>
</dbReference>
<dbReference type="AlphaFoldDB" id="A0A255Y6B6"/>
<keyword evidence="11" id="KW-0456">Lyase</keyword>
<evidence type="ECO:0000256" key="8">
    <source>
        <dbReference type="PIRSR" id="PIRSR602081-1"/>
    </source>
</evidence>
<feature type="binding site" evidence="8">
    <location>
        <position position="258"/>
    </location>
    <ligand>
        <name>FAD</name>
        <dbReference type="ChEBI" id="CHEBI:57692"/>
    </ligand>
</feature>
<dbReference type="InterPro" id="IPR014729">
    <property type="entry name" value="Rossmann-like_a/b/a_fold"/>
</dbReference>
<evidence type="ECO:0000256" key="2">
    <source>
        <dbReference type="ARBA" id="ARBA00013149"/>
    </source>
</evidence>
<dbReference type="InterPro" id="IPR036155">
    <property type="entry name" value="Crypto/Photolyase_N_sf"/>
</dbReference>
<evidence type="ECO:0000256" key="5">
    <source>
        <dbReference type="ARBA" id="ARBA00022827"/>
    </source>
</evidence>
<dbReference type="Pfam" id="PF00875">
    <property type="entry name" value="DNA_photolyase"/>
    <property type="match status" value="1"/>
</dbReference>
<dbReference type="InterPro" id="IPR018394">
    <property type="entry name" value="DNA_photolyase_1_CS_C"/>
</dbReference>
<comment type="cofactor">
    <cofactor evidence="1">
        <name>(6R)-5,10-methylene-5,6,7,8-tetrahydrofolate</name>
        <dbReference type="ChEBI" id="CHEBI:15636"/>
    </cofactor>
</comment>
<dbReference type="PROSITE" id="PS00394">
    <property type="entry name" value="DNA_PHOTOLYASES_1_1"/>
    <property type="match status" value="1"/>
</dbReference>
<evidence type="ECO:0000313" key="12">
    <source>
        <dbReference type="Proteomes" id="UP000216991"/>
    </source>
</evidence>
<comment type="similarity">
    <text evidence="9">Belongs to the DNA photolyase family.</text>
</comment>
<sequence>MSPQLVWFRNDLRLVDHAALCAAAAAGPVVALFVLDDETPGAWRMGAAQRWWLHHSLADLGQRIAERGGRLILRRGRAGPIVRALAAELGADVHAIVHHEPWAAVQEAEAGDVRRHHGATLAPPANVLSGTGGRYRIFTPWWKKLLEQMPPPRPLPEPALRWADVSALPSDDLAQWRLRPTKPDWSTGFGEWQPGEAGALARLTAFARIAARYDDTRNLPSVEGSSRLSPHLALGEVSPATAWHAIADAVGENTAEPWLRELGWRDFSANIIDQFPDHGDAPNRDAFNRFPFLDDPAGLNAWQHGQTGYPIVDAGMRQLWASGWMHNRVRMITASFLVKHQLIDWRHGERWFWDTLLDADYGNNAQGWQWVMGSGVDSSPFNRIFAPVGQSEKFDAATYIRRWVPELAKLPDGLIHAPWEAGVALIRAGVKLGRDYPAPIVDHNQARARALAAWGQVKAGE</sequence>
<comment type="catalytic activity">
    <reaction evidence="7">
        <text>cyclobutadipyrimidine (in DNA) = 2 pyrimidine residues (in DNA).</text>
        <dbReference type="EC" id="4.1.99.3"/>
    </reaction>
</comment>
<gene>
    <name evidence="11" type="ORF">CHU93_15230</name>
</gene>
<evidence type="ECO:0000313" key="11">
    <source>
        <dbReference type="EMBL" id="OYQ24711.1"/>
    </source>
</evidence>
<dbReference type="Gene3D" id="3.40.50.620">
    <property type="entry name" value="HUPs"/>
    <property type="match status" value="1"/>
</dbReference>
<evidence type="ECO:0000256" key="4">
    <source>
        <dbReference type="ARBA" id="ARBA00022630"/>
    </source>
</evidence>
<dbReference type="EC" id="4.1.99.3" evidence="2"/>
<dbReference type="RefSeq" id="WP_094475005.1">
    <property type="nucleotide sequence ID" value="NZ_NOXT01000124.1"/>
</dbReference>